<dbReference type="Proteomes" id="UP001597124">
    <property type="component" value="Unassembled WGS sequence"/>
</dbReference>
<dbReference type="Gene3D" id="3.50.30.10">
    <property type="entry name" value="Phosphohistidine domain"/>
    <property type="match status" value="1"/>
</dbReference>
<organism evidence="3 4">
    <name type="scientific">Sphingosinicella xenopeptidilytica</name>
    <dbReference type="NCBI Taxonomy" id="364098"/>
    <lineage>
        <taxon>Bacteria</taxon>
        <taxon>Pseudomonadati</taxon>
        <taxon>Pseudomonadota</taxon>
        <taxon>Alphaproteobacteria</taxon>
        <taxon>Sphingomonadales</taxon>
        <taxon>Sphingosinicellaceae</taxon>
        <taxon>Sphingosinicella</taxon>
    </lineage>
</organism>
<dbReference type="SUPFAM" id="SSF56059">
    <property type="entry name" value="Glutathione synthetase ATP-binding domain-like"/>
    <property type="match status" value="1"/>
</dbReference>
<sequence length="579" mass="60195">MAIPLGDWVLALDGSALPDKALIGGKAWSIARMGALGLRVPPAFVITTRACAHYLHEGSEPASLAREIAAGIAWLEQQTGRRFGAGPNPLLVSVRSGAPISMPGMMDTVLNLGITDETEAQLAAECGDAGFARDTHRRFLDLYAHIVLKSETALAANGHPADWRNAIAAGAGESVPDAVEEQLARAVHAVFESWNSRRARRYREHHDIPHDLGTAVAVQAMVFGNMDENSGTGVLFSRNPLSGEPLPYGEYLARAQGEDIVSGKHTPQPLEALRTHLPDVHQELLTAASLLEDAGGDVQDIEFTLEKGILYLLQTRAAKRAPRAAVKIAVDMVAEGKIDPSEALARVSSEQIRTLLSPQLASGAAQGAEIVARGEAASPGVGTGVVVLDSDEAERRAANGEAVVLARATTSPNDLHGMIAARAILTEQGGSTSHAAVVGRALGRPCVVGCGAGSLSALAGETVTVDGQNGIVYRGALDVVTPHENDDAALRQIAAWAAHQSTVLVTSEHSNGASVRFDENIEQTEALIAALEPGATVEGALFANDDKAVRAVIAAGAATIVTSPALPALLAAAQAAGRE</sequence>
<comment type="caution">
    <text evidence="3">The sequence shown here is derived from an EMBL/GenBank/DDBJ whole genome shotgun (WGS) entry which is preliminary data.</text>
</comment>
<dbReference type="Pfam" id="PF01326">
    <property type="entry name" value="PPDK_N"/>
    <property type="match status" value="2"/>
</dbReference>
<evidence type="ECO:0000259" key="1">
    <source>
        <dbReference type="Pfam" id="PF00391"/>
    </source>
</evidence>
<keyword evidence="4" id="KW-1185">Reference proteome</keyword>
<dbReference type="EMBL" id="JBHTIK010000006">
    <property type="protein sequence ID" value="MFD0849048.1"/>
    <property type="molecule type" value="Genomic_DNA"/>
</dbReference>
<dbReference type="InterPro" id="IPR010121">
    <property type="entry name" value="Pyruvate_phosphate_dikinase"/>
</dbReference>
<dbReference type="EC" id="2.7.9.1" evidence="3"/>
<dbReference type="Gene3D" id="3.30.470.20">
    <property type="entry name" value="ATP-grasp fold, B domain"/>
    <property type="match status" value="1"/>
</dbReference>
<dbReference type="PANTHER" id="PTHR22931:SF9">
    <property type="entry name" value="PYRUVATE, PHOSPHATE DIKINASE 1, CHLOROPLASTIC"/>
    <property type="match status" value="1"/>
</dbReference>
<keyword evidence="3" id="KW-0808">Transferase</keyword>
<dbReference type="InterPro" id="IPR002192">
    <property type="entry name" value="PPDK_AMP/ATP-bd"/>
</dbReference>
<dbReference type="GO" id="GO:0050242">
    <property type="term" value="F:pyruvate, phosphate dikinase activity"/>
    <property type="evidence" value="ECO:0007669"/>
    <property type="project" value="UniProtKB-EC"/>
</dbReference>
<dbReference type="InterPro" id="IPR008279">
    <property type="entry name" value="PEP-util_enz_mobile_dom"/>
</dbReference>
<dbReference type="SUPFAM" id="SSF52009">
    <property type="entry name" value="Phosphohistidine domain"/>
    <property type="match status" value="1"/>
</dbReference>
<dbReference type="PANTHER" id="PTHR22931">
    <property type="entry name" value="PHOSPHOENOLPYRUVATE DIKINASE-RELATED"/>
    <property type="match status" value="1"/>
</dbReference>
<dbReference type="NCBIfam" id="NF004531">
    <property type="entry name" value="PRK05878.1"/>
    <property type="match status" value="1"/>
</dbReference>
<accession>A0ABW3C527</accession>
<evidence type="ECO:0000313" key="3">
    <source>
        <dbReference type="EMBL" id="MFD0849048.1"/>
    </source>
</evidence>
<evidence type="ECO:0000313" key="4">
    <source>
        <dbReference type="Proteomes" id="UP001597124"/>
    </source>
</evidence>
<dbReference type="Gene3D" id="1.10.189.10">
    <property type="entry name" value="Pyruvate Phosphate Dikinase, domain 2"/>
    <property type="match status" value="1"/>
</dbReference>
<feature type="domain" description="Pyruvate phosphate dikinase AMP/ATP-binding" evidence="2">
    <location>
        <begin position="63"/>
        <end position="269"/>
    </location>
</feature>
<name>A0ABW3C527_SPHXN</name>
<dbReference type="InterPro" id="IPR036637">
    <property type="entry name" value="Phosphohistidine_dom_sf"/>
</dbReference>
<dbReference type="Gene3D" id="3.30.1490.20">
    <property type="entry name" value="ATP-grasp fold, A domain"/>
    <property type="match status" value="2"/>
</dbReference>
<dbReference type="InterPro" id="IPR013815">
    <property type="entry name" value="ATP_grasp_subdomain_1"/>
</dbReference>
<dbReference type="RefSeq" id="WP_381490983.1">
    <property type="nucleotide sequence ID" value="NZ_JBHTIK010000006.1"/>
</dbReference>
<evidence type="ECO:0000259" key="2">
    <source>
        <dbReference type="Pfam" id="PF01326"/>
    </source>
</evidence>
<reference evidence="4" key="1">
    <citation type="journal article" date="2019" name="Int. J. Syst. Evol. Microbiol.">
        <title>The Global Catalogue of Microorganisms (GCM) 10K type strain sequencing project: providing services to taxonomists for standard genome sequencing and annotation.</title>
        <authorList>
            <consortium name="The Broad Institute Genomics Platform"/>
            <consortium name="The Broad Institute Genome Sequencing Center for Infectious Disease"/>
            <person name="Wu L."/>
            <person name="Ma J."/>
        </authorList>
    </citation>
    <scope>NUCLEOTIDE SEQUENCE [LARGE SCALE GENOMIC DNA]</scope>
    <source>
        <strain evidence="4">CCUG 52537</strain>
    </source>
</reference>
<proteinExistence type="predicted"/>
<feature type="domain" description="Pyruvate phosphate dikinase AMP/ATP-binding" evidence="2">
    <location>
        <begin position="21"/>
        <end position="59"/>
    </location>
</feature>
<keyword evidence="3" id="KW-0670">Pyruvate</keyword>
<protein>
    <submittedName>
        <fullName evidence="3">Pyruvate, phosphate dikinase</fullName>
        <ecNumber evidence="3">2.7.9.1</ecNumber>
    </submittedName>
</protein>
<dbReference type="Pfam" id="PF00391">
    <property type="entry name" value="PEP-utilizers"/>
    <property type="match status" value="1"/>
</dbReference>
<gene>
    <name evidence="3" type="ORF">ACFQ00_11990</name>
</gene>
<feature type="domain" description="PEP-utilising enzyme mobile" evidence="1">
    <location>
        <begin position="401"/>
        <end position="470"/>
    </location>
</feature>